<keyword evidence="1" id="KW-1133">Transmembrane helix</keyword>
<reference evidence="2 3" key="1">
    <citation type="journal article" date="2019" name="Commun. Biol.">
        <title>The bagworm genome reveals a unique fibroin gene that provides high tensile strength.</title>
        <authorList>
            <person name="Kono N."/>
            <person name="Nakamura H."/>
            <person name="Ohtoshi R."/>
            <person name="Tomita M."/>
            <person name="Numata K."/>
            <person name="Arakawa K."/>
        </authorList>
    </citation>
    <scope>NUCLEOTIDE SEQUENCE [LARGE SCALE GENOMIC DNA]</scope>
</reference>
<evidence type="ECO:0000313" key="2">
    <source>
        <dbReference type="EMBL" id="GBP29822.1"/>
    </source>
</evidence>
<comment type="caution">
    <text evidence="2">The sequence shown here is derived from an EMBL/GenBank/DDBJ whole genome shotgun (WGS) entry which is preliminary data.</text>
</comment>
<accession>A0A4C1UV06</accession>
<keyword evidence="1" id="KW-0472">Membrane</keyword>
<feature type="transmembrane region" description="Helical" evidence="1">
    <location>
        <begin position="44"/>
        <end position="64"/>
    </location>
</feature>
<feature type="transmembrane region" description="Helical" evidence="1">
    <location>
        <begin position="70"/>
        <end position="89"/>
    </location>
</feature>
<keyword evidence="3" id="KW-1185">Reference proteome</keyword>
<dbReference type="AlphaFoldDB" id="A0A4C1UV06"/>
<dbReference type="EMBL" id="BGZK01000224">
    <property type="protein sequence ID" value="GBP29822.1"/>
    <property type="molecule type" value="Genomic_DNA"/>
</dbReference>
<gene>
    <name evidence="2" type="ORF">EVAR_94662_1</name>
</gene>
<evidence type="ECO:0000256" key="1">
    <source>
        <dbReference type="SAM" id="Phobius"/>
    </source>
</evidence>
<sequence length="303" mass="33063">MYGVALKDRCRNSDMWKRCDLKVDVVARVEIGSARTFGRPLKKLAAALIPLSFQIGAASTWAVVAALVGLKTLGVAILILKLLLIAGAAKNRDDDQDRGQKCECDRFATSRLRHCSSSVFWLLWYGVANGTEVDIMIGSAVGRYKRSKNSPYVCTGRAAGEVVVVTHGHSQSQKGRQCVAGLLDRTGYLMEKDTMERHGGGWRGVRKPPDLSLTGWNNVGSLFSKFGHQHHEAPPQKEVHLHIHNSPHGVQEPYGDWSRDGAVVPVDGVTSQIQNPYNAGPATINTPYGSYLRIGPPAGVQKR</sequence>
<name>A0A4C1UV06_EUMVA</name>
<dbReference type="OrthoDB" id="7453209at2759"/>
<keyword evidence="1" id="KW-0812">Transmembrane</keyword>
<dbReference type="Proteomes" id="UP000299102">
    <property type="component" value="Unassembled WGS sequence"/>
</dbReference>
<proteinExistence type="predicted"/>
<protein>
    <submittedName>
        <fullName evidence="2">Uncharacterized protein</fullName>
    </submittedName>
</protein>
<organism evidence="2 3">
    <name type="scientific">Eumeta variegata</name>
    <name type="common">Bagworm moth</name>
    <name type="synonym">Eumeta japonica</name>
    <dbReference type="NCBI Taxonomy" id="151549"/>
    <lineage>
        <taxon>Eukaryota</taxon>
        <taxon>Metazoa</taxon>
        <taxon>Ecdysozoa</taxon>
        <taxon>Arthropoda</taxon>
        <taxon>Hexapoda</taxon>
        <taxon>Insecta</taxon>
        <taxon>Pterygota</taxon>
        <taxon>Neoptera</taxon>
        <taxon>Endopterygota</taxon>
        <taxon>Lepidoptera</taxon>
        <taxon>Glossata</taxon>
        <taxon>Ditrysia</taxon>
        <taxon>Tineoidea</taxon>
        <taxon>Psychidae</taxon>
        <taxon>Oiketicinae</taxon>
        <taxon>Eumeta</taxon>
    </lineage>
</organism>
<evidence type="ECO:0000313" key="3">
    <source>
        <dbReference type="Proteomes" id="UP000299102"/>
    </source>
</evidence>